<evidence type="ECO:0000313" key="13">
    <source>
        <dbReference type="Proteomes" id="UP000440367"/>
    </source>
</evidence>
<dbReference type="Proteomes" id="UP000429523">
    <property type="component" value="Unassembled WGS sequence"/>
</dbReference>
<evidence type="ECO:0000313" key="3">
    <source>
        <dbReference type="EMBL" id="KAE8965381.1"/>
    </source>
</evidence>
<evidence type="ECO:0000313" key="14">
    <source>
        <dbReference type="Proteomes" id="UP000441208"/>
    </source>
</evidence>
<evidence type="ECO:0000313" key="10">
    <source>
        <dbReference type="Proteomes" id="UP000429523"/>
    </source>
</evidence>
<dbReference type="Proteomes" id="UP000488956">
    <property type="component" value="Unassembled WGS sequence"/>
</dbReference>
<dbReference type="Proteomes" id="UP000460718">
    <property type="component" value="Unassembled WGS sequence"/>
</dbReference>
<sequence>MVNDRSCVSAFAAVVGFTSGGSLSFCSSSHSWPSGPRRLRPPMTILVMKVVALVLKLACLTTEVGVTCQYVFKNMCIEDGRRLKG</sequence>
<dbReference type="EMBL" id="QXFZ01004316">
    <property type="protein sequence ID" value="KAE9064769.1"/>
    <property type="molecule type" value="Genomic_DNA"/>
</dbReference>
<dbReference type="Proteomes" id="UP000433483">
    <property type="component" value="Unassembled WGS sequence"/>
</dbReference>
<evidence type="ECO:0000313" key="16">
    <source>
        <dbReference type="Proteomes" id="UP000476176"/>
    </source>
</evidence>
<dbReference type="EMBL" id="QXFW01004517">
    <property type="protein sequence ID" value="KAE8965381.1"/>
    <property type="molecule type" value="Genomic_DNA"/>
</dbReference>
<accession>A0A6A3DF72</accession>
<evidence type="ECO:0000313" key="7">
    <source>
        <dbReference type="EMBL" id="KAE9169033.1"/>
    </source>
</evidence>
<comment type="caution">
    <text evidence="2">The sequence shown here is derived from an EMBL/GenBank/DDBJ whole genome shotgun (WGS) entry which is preliminary data.</text>
</comment>
<evidence type="ECO:0000313" key="4">
    <source>
        <dbReference type="EMBL" id="KAE9063873.1"/>
    </source>
</evidence>
<dbReference type="Proteomes" id="UP000476176">
    <property type="component" value="Unassembled WGS sequence"/>
</dbReference>
<gene>
    <name evidence="9" type="ORF">PF001_g28952</name>
    <name evidence="8" type="ORF">PF002_g29604</name>
    <name evidence="7" type="ORF">PF004_g28316</name>
    <name evidence="6" type="ORF">PF005_g29238</name>
    <name evidence="5" type="ORF">PF007_g29077</name>
    <name evidence="2" type="ORF">PF009_g29250</name>
    <name evidence="4" type="ORF">PF010_g28825</name>
    <name evidence="3" type="ORF">PF011_g28313</name>
</gene>
<proteinExistence type="predicted"/>
<dbReference type="AlphaFoldDB" id="A0A6A3DF72"/>
<evidence type="ECO:0000256" key="1">
    <source>
        <dbReference type="SAM" id="Phobius"/>
    </source>
</evidence>
<evidence type="ECO:0000313" key="12">
    <source>
        <dbReference type="Proteomes" id="UP000437068"/>
    </source>
</evidence>
<evidence type="ECO:0000313" key="8">
    <source>
        <dbReference type="EMBL" id="KAE9172296.1"/>
    </source>
</evidence>
<name>A0A6A3DF72_9STRA</name>
<feature type="transmembrane region" description="Helical" evidence="1">
    <location>
        <begin position="50"/>
        <end position="72"/>
    </location>
</feature>
<dbReference type="Proteomes" id="UP000440367">
    <property type="component" value="Unassembled WGS sequence"/>
</dbReference>
<reference evidence="10 11" key="1">
    <citation type="submission" date="2018-08" db="EMBL/GenBank/DDBJ databases">
        <title>Genomic investigation of the strawberry pathogen Phytophthora fragariae indicates pathogenicity is determined by transcriptional variation in three key races.</title>
        <authorList>
            <person name="Adams T.M."/>
            <person name="Armitage A.D."/>
            <person name="Sobczyk M.K."/>
            <person name="Bates H.J."/>
            <person name="Dunwell J.M."/>
            <person name="Nellist C.F."/>
            <person name="Harrison R.J."/>
        </authorList>
    </citation>
    <scope>NUCLEOTIDE SEQUENCE [LARGE SCALE GENOMIC DNA]</scope>
    <source>
        <strain evidence="9 12">A4</strain>
        <strain evidence="8 13">BC-1</strain>
        <strain evidence="7 16">BC-23</strain>
        <strain evidence="6 11">NOV-27</strain>
        <strain evidence="5 14">NOV-71</strain>
        <strain evidence="2 10">NOV-9</strain>
        <strain evidence="4 17">ONT-3</strain>
        <strain evidence="3 15">SCRP245</strain>
    </source>
</reference>
<dbReference type="EMBL" id="QXGE01004609">
    <property type="protein sequence ID" value="KAE9270063.1"/>
    <property type="molecule type" value="Genomic_DNA"/>
</dbReference>
<keyword evidence="1" id="KW-0812">Transmembrane</keyword>
<keyword evidence="1" id="KW-1133">Transmembrane helix</keyword>
<evidence type="ECO:0000313" key="9">
    <source>
        <dbReference type="EMBL" id="KAE9270063.1"/>
    </source>
</evidence>
<evidence type="ECO:0000313" key="17">
    <source>
        <dbReference type="Proteomes" id="UP000488956"/>
    </source>
</evidence>
<evidence type="ECO:0000313" key="11">
    <source>
        <dbReference type="Proteomes" id="UP000433483"/>
    </source>
</evidence>
<dbReference type="EMBL" id="QXFX01004487">
    <property type="protein sequence ID" value="KAE9063873.1"/>
    <property type="molecule type" value="Genomic_DNA"/>
</dbReference>
<dbReference type="EMBL" id="QXGF01004006">
    <property type="protein sequence ID" value="KAE8920454.1"/>
    <property type="molecule type" value="Genomic_DNA"/>
</dbReference>
<dbReference type="Proteomes" id="UP000437068">
    <property type="component" value="Unassembled WGS sequence"/>
</dbReference>
<organism evidence="2 10">
    <name type="scientific">Phytophthora fragariae</name>
    <dbReference type="NCBI Taxonomy" id="53985"/>
    <lineage>
        <taxon>Eukaryota</taxon>
        <taxon>Sar</taxon>
        <taxon>Stramenopiles</taxon>
        <taxon>Oomycota</taxon>
        <taxon>Peronosporomycetes</taxon>
        <taxon>Peronosporales</taxon>
        <taxon>Peronosporaceae</taxon>
        <taxon>Phytophthora</taxon>
    </lineage>
</organism>
<dbReference type="Proteomes" id="UP000441208">
    <property type="component" value="Unassembled WGS sequence"/>
</dbReference>
<protein>
    <submittedName>
        <fullName evidence="2">Uncharacterized protein</fullName>
    </submittedName>
</protein>
<dbReference type="EMBL" id="QXGC01004513">
    <property type="protein sequence ID" value="KAE9169033.1"/>
    <property type="molecule type" value="Genomic_DNA"/>
</dbReference>
<dbReference type="EMBL" id="QXGD01004133">
    <property type="protein sequence ID" value="KAE9172296.1"/>
    <property type="molecule type" value="Genomic_DNA"/>
</dbReference>
<keyword evidence="1" id="KW-0472">Membrane</keyword>
<evidence type="ECO:0000313" key="5">
    <source>
        <dbReference type="EMBL" id="KAE9064769.1"/>
    </source>
</evidence>
<dbReference type="EMBL" id="QXGB01004414">
    <property type="protein sequence ID" value="KAE9166333.1"/>
    <property type="molecule type" value="Genomic_DNA"/>
</dbReference>
<keyword evidence="11" id="KW-1185">Reference proteome</keyword>
<evidence type="ECO:0000313" key="15">
    <source>
        <dbReference type="Proteomes" id="UP000460718"/>
    </source>
</evidence>
<evidence type="ECO:0000313" key="6">
    <source>
        <dbReference type="EMBL" id="KAE9166333.1"/>
    </source>
</evidence>
<evidence type="ECO:0000313" key="2">
    <source>
        <dbReference type="EMBL" id="KAE8920454.1"/>
    </source>
</evidence>